<dbReference type="HAMAP" id="MF_00562">
    <property type="entry name" value="Deacylase_DtdA"/>
    <property type="match status" value="1"/>
</dbReference>
<evidence type="ECO:0000256" key="2">
    <source>
        <dbReference type="ARBA" id="ARBA00022801"/>
    </source>
</evidence>
<dbReference type="GO" id="GO:0051499">
    <property type="term" value="F:D-aminoacyl-tRNA deacylase activity"/>
    <property type="evidence" value="ECO:0007669"/>
    <property type="project" value="UniProtKB-UniRule"/>
</dbReference>
<dbReference type="InterPro" id="IPR018033">
    <property type="entry name" value="Deacylase_DtdA_archaea"/>
</dbReference>
<dbReference type="PIRSF" id="PIRSF016210">
    <property type="entry name" value="UCP016210"/>
    <property type="match status" value="1"/>
</dbReference>
<keyword evidence="3 4" id="KW-0862">Zinc</keyword>
<evidence type="ECO:0000256" key="4">
    <source>
        <dbReference type="HAMAP-Rule" id="MF_00562"/>
    </source>
</evidence>
<sequence>MDSYIEYLVAFSVNDPAGKGIAEALIDIAHCNKIDYIPIIDLKAEALYLCKDLKSIIAGFNEDVLFFDFLENVKDVKYFIILSRHTSESGMPSLTTHVPGNPWGKNVAGGKPWEMPPANPILMWYFLKELNIQCDRHNMVEFKRSYEVTHHGPTSITRPITFVEIGSSEREWRMVNAHRAVAFTVVEGIKKMLTNIYSSEPCIVSIGFGGTHYAPLFTRRAIEYNECYGHIIPNYVIKELGLEDIRSIAIKAINATPKVKRVVIEKMKSEVRKVIASIAKEQGLDVISY</sequence>
<comment type="catalytic activity">
    <reaction evidence="4">
        <text>a D-aminoacyl-tRNA + H2O = a tRNA + a D-alpha-amino acid + H(+)</text>
        <dbReference type="Rhea" id="RHEA:13953"/>
        <dbReference type="Rhea" id="RHEA-COMP:10123"/>
        <dbReference type="Rhea" id="RHEA-COMP:10124"/>
        <dbReference type="ChEBI" id="CHEBI:15377"/>
        <dbReference type="ChEBI" id="CHEBI:15378"/>
        <dbReference type="ChEBI" id="CHEBI:59871"/>
        <dbReference type="ChEBI" id="CHEBI:78442"/>
        <dbReference type="ChEBI" id="CHEBI:79333"/>
        <dbReference type="EC" id="3.1.1.96"/>
    </reaction>
</comment>
<gene>
    <name evidence="4" type="primary">dtdA</name>
    <name evidence="5" type="ORF">ENM84_05815</name>
</gene>
<comment type="catalytic activity">
    <reaction evidence="4">
        <text>glycyl-tRNA(Ala) + H2O = tRNA(Ala) + glycine + H(+)</text>
        <dbReference type="Rhea" id="RHEA:53744"/>
        <dbReference type="Rhea" id="RHEA-COMP:9657"/>
        <dbReference type="Rhea" id="RHEA-COMP:13640"/>
        <dbReference type="ChEBI" id="CHEBI:15377"/>
        <dbReference type="ChEBI" id="CHEBI:15378"/>
        <dbReference type="ChEBI" id="CHEBI:57305"/>
        <dbReference type="ChEBI" id="CHEBI:78442"/>
        <dbReference type="ChEBI" id="CHEBI:78522"/>
        <dbReference type="EC" id="3.1.1.96"/>
    </reaction>
</comment>
<evidence type="ECO:0000256" key="1">
    <source>
        <dbReference type="ARBA" id="ARBA00022723"/>
    </source>
</evidence>
<dbReference type="Pfam" id="PF04414">
    <property type="entry name" value="tRNA_deacylase"/>
    <property type="match status" value="1"/>
</dbReference>
<dbReference type="GO" id="GO:0008270">
    <property type="term" value="F:zinc ion binding"/>
    <property type="evidence" value="ECO:0007669"/>
    <property type="project" value="UniProtKB-UniRule"/>
</dbReference>
<accession>A0A7C5XQI0</accession>
<keyword evidence="2 4" id="KW-0378">Hydrolase</keyword>
<evidence type="ECO:0000256" key="3">
    <source>
        <dbReference type="ARBA" id="ARBA00022833"/>
    </source>
</evidence>
<dbReference type="GO" id="GO:0019478">
    <property type="term" value="P:D-amino acid catabolic process"/>
    <property type="evidence" value="ECO:0007669"/>
    <property type="project" value="UniProtKB-UniRule"/>
</dbReference>
<dbReference type="Gene3D" id="3.40.630.50">
    <property type="entry name" value="AF0625-like"/>
    <property type="match status" value="1"/>
</dbReference>
<dbReference type="EC" id="3.1.1.96" evidence="4"/>
<comment type="similarity">
    <text evidence="4">Belongs to the DtdA deacylase family.</text>
</comment>
<dbReference type="InterPro" id="IPR007508">
    <property type="entry name" value="DtdA"/>
</dbReference>
<dbReference type="PANTHER" id="PTHR34667:SF1">
    <property type="entry name" value="D-AMINOACYL-TRNA DEACYLASE"/>
    <property type="match status" value="1"/>
</dbReference>
<dbReference type="PANTHER" id="PTHR34667">
    <property type="entry name" value="D-AMINOACYL-TRNA DEACYLASE"/>
    <property type="match status" value="1"/>
</dbReference>
<evidence type="ECO:0000313" key="5">
    <source>
        <dbReference type="EMBL" id="HHP82165.1"/>
    </source>
</evidence>
<comment type="caution">
    <text evidence="5">The sequence shown here is derived from an EMBL/GenBank/DDBJ whole genome shotgun (WGS) entry which is preliminary data.</text>
</comment>
<protein>
    <recommendedName>
        <fullName evidence="4">D-aminoacyl-tRNA deacylase</fullName>
        <ecNumber evidence="4">3.1.1.96</ecNumber>
    </recommendedName>
</protein>
<reference evidence="5" key="1">
    <citation type="journal article" date="2020" name="mSystems">
        <title>Genome- and Community-Level Interaction Insights into Carbon Utilization and Element Cycling Functions of Hydrothermarchaeota in Hydrothermal Sediment.</title>
        <authorList>
            <person name="Zhou Z."/>
            <person name="Liu Y."/>
            <person name="Xu W."/>
            <person name="Pan J."/>
            <person name="Luo Z.H."/>
            <person name="Li M."/>
        </authorList>
    </citation>
    <scope>NUCLEOTIDE SEQUENCE [LARGE SCALE GENOMIC DNA]</scope>
    <source>
        <strain evidence="5">SpSt-1121</strain>
    </source>
</reference>
<dbReference type="EMBL" id="DRZI01000251">
    <property type="protein sequence ID" value="HHP82165.1"/>
    <property type="molecule type" value="Genomic_DNA"/>
</dbReference>
<dbReference type="AlphaFoldDB" id="A0A7C5XQI0"/>
<dbReference type="SUPFAM" id="SSF142535">
    <property type="entry name" value="AF0625-like"/>
    <property type="match status" value="1"/>
</dbReference>
<name>A0A7C5XQI0_9CREN</name>
<comment type="cofactor">
    <cofactor evidence="4">
        <name>Zn(2+)</name>
        <dbReference type="ChEBI" id="CHEBI:29105"/>
    </cofactor>
    <text evidence="4">Binds 2 Zn(2+) ions per subunit.</text>
</comment>
<organism evidence="5">
    <name type="scientific">Ignisphaera aggregans</name>
    <dbReference type="NCBI Taxonomy" id="334771"/>
    <lineage>
        <taxon>Archaea</taxon>
        <taxon>Thermoproteota</taxon>
        <taxon>Thermoprotei</taxon>
        <taxon>Desulfurococcales</taxon>
        <taxon>Desulfurococcaceae</taxon>
        <taxon>Ignisphaera</taxon>
    </lineage>
</organism>
<comment type="subunit">
    <text evidence="4">Monomer.</text>
</comment>
<keyword evidence="1 4" id="KW-0479">Metal-binding</keyword>
<proteinExistence type="inferred from homology"/>
<comment type="function">
    <text evidence="4">D-aminoacyl-tRNA deacylase with broad substrate specificity. By recycling D-aminoacyl-tRNA to D-amino acids and free tRNA molecules, this enzyme counteracts the toxicity associated with the formation of D-aminoacyl-tRNA entities in vivo.</text>
</comment>
<dbReference type="Gene3D" id="3.40.50.10700">
    <property type="entry name" value="AF0625-like"/>
    <property type="match status" value="1"/>
</dbReference>